<sequence>MSLNKKVYIINKGGHDYSDATRFGRLIYLSEGIMNRYSVGRMYREFSAILKDSNK</sequence>
<name>A0A0F8VZ06_9ZZZZ</name>
<accession>A0A0F8VZ06</accession>
<reference evidence="1" key="1">
    <citation type="journal article" date="2015" name="Nature">
        <title>Complex archaea that bridge the gap between prokaryotes and eukaryotes.</title>
        <authorList>
            <person name="Spang A."/>
            <person name="Saw J.H."/>
            <person name="Jorgensen S.L."/>
            <person name="Zaremba-Niedzwiedzka K."/>
            <person name="Martijn J."/>
            <person name="Lind A.E."/>
            <person name="van Eijk R."/>
            <person name="Schleper C."/>
            <person name="Guy L."/>
            <person name="Ettema T.J."/>
        </authorList>
    </citation>
    <scope>NUCLEOTIDE SEQUENCE</scope>
</reference>
<organism evidence="1">
    <name type="scientific">marine sediment metagenome</name>
    <dbReference type="NCBI Taxonomy" id="412755"/>
    <lineage>
        <taxon>unclassified sequences</taxon>
        <taxon>metagenomes</taxon>
        <taxon>ecological metagenomes</taxon>
    </lineage>
</organism>
<proteinExistence type="predicted"/>
<comment type="caution">
    <text evidence="1">The sequence shown here is derived from an EMBL/GenBank/DDBJ whole genome shotgun (WGS) entry which is preliminary data.</text>
</comment>
<feature type="non-terminal residue" evidence="1">
    <location>
        <position position="55"/>
    </location>
</feature>
<protein>
    <submittedName>
        <fullName evidence="1">Uncharacterized protein</fullName>
    </submittedName>
</protein>
<dbReference type="AlphaFoldDB" id="A0A0F8VZ06"/>
<dbReference type="EMBL" id="LAZR01068459">
    <property type="protein sequence ID" value="KKK49597.1"/>
    <property type="molecule type" value="Genomic_DNA"/>
</dbReference>
<gene>
    <name evidence="1" type="ORF">LCGC14_3133450</name>
</gene>
<evidence type="ECO:0000313" key="1">
    <source>
        <dbReference type="EMBL" id="KKK49597.1"/>
    </source>
</evidence>